<name>A0AAV4U2Y8_CAEEX</name>
<protein>
    <submittedName>
        <fullName evidence="1">Uncharacterized protein</fullName>
    </submittedName>
</protein>
<dbReference type="AlphaFoldDB" id="A0AAV4U2Y8"/>
<evidence type="ECO:0000313" key="1">
    <source>
        <dbReference type="EMBL" id="GIY52085.1"/>
    </source>
</evidence>
<organism evidence="1 2">
    <name type="scientific">Caerostris extrusa</name>
    <name type="common">Bark spider</name>
    <name type="synonym">Caerostris bankana</name>
    <dbReference type="NCBI Taxonomy" id="172846"/>
    <lineage>
        <taxon>Eukaryota</taxon>
        <taxon>Metazoa</taxon>
        <taxon>Ecdysozoa</taxon>
        <taxon>Arthropoda</taxon>
        <taxon>Chelicerata</taxon>
        <taxon>Arachnida</taxon>
        <taxon>Araneae</taxon>
        <taxon>Araneomorphae</taxon>
        <taxon>Entelegynae</taxon>
        <taxon>Araneoidea</taxon>
        <taxon>Araneidae</taxon>
        <taxon>Caerostris</taxon>
    </lineage>
</organism>
<gene>
    <name evidence="1" type="ORF">CEXT_491611</name>
</gene>
<accession>A0AAV4U2Y8</accession>
<dbReference type="EMBL" id="BPLR01012192">
    <property type="protein sequence ID" value="GIY52085.1"/>
    <property type="molecule type" value="Genomic_DNA"/>
</dbReference>
<comment type="caution">
    <text evidence="1">The sequence shown here is derived from an EMBL/GenBank/DDBJ whole genome shotgun (WGS) entry which is preliminary data.</text>
</comment>
<proteinExistence type="predicted"/>
<reference evidence="1 2" key="1">
    <citation type="submission" date="2021-06" db="EMBL/GenBank/DDBJ databases">
        <title>Caerostris extrusa draft genome.</title>
        <authorList>
            <person name="Kono N."/>
            <person name="Arakawa K."/>
        </authorList>
    </citation>
    <scope>NUCLEOTIDE SEQUENCE [LARGE SCALE GENOMIC DNA]</scope>
</reference>
<keyword evidence="2" id="KW-1185">Reference proteome</keyword>
<evidence type="ECO:0000313" key="2">
    <source>
        <dbReference type="Proteomes" id="UP001054945"/>
    </source>
</evidence>
<sequence length="161" mass="18263">MIRLHEKSQNCSVVLMFEKHAGQSVVVKEIVHQPDLDPAFQSSNIFDAVSVTVIPPRLRMSLAQTLYLALNPISFAFWRTLINKQENPARLSDHISWPGEKYKPDRNLRCLFRCLAAATVMSSPSCSFGFANAYFRNTLKRKHFSMIGSLKPPPPLIHPLE</sequence>
<dbReference type="Proteomes" id="UP001054945">
    <property type="component" value="Unassembled WGS sequence"/>
</dbReference>